<feature type="transmembrane region" description="Helical" evidence="7">
    <location>
        <begin position="865"/>
        <end position="885"/>
    </location>
</feature>
<dbReference type="InterPro" id="IPR003838">
    <property type="entry name" value="ABC3_permease_C"/>
</dbReference>
<feature type="transmembrane region" description="Helical" evidence="7">
    <location>
        <begin position="455"/>
        <end position="475"/>
    </location>
</feature>
<evidence type="ECO:0000256" key="3">
    <source>
        <dbReference type="ARBA" id="ARBA00022692"/>
    </source>
</evidence>
<accession>A0AAU7DL38</accession>
<name>A0AAU7DL38_9BACT</name>
<comment type="subcellular location">
    <subcellularLocation>
        <location evidence="1">Cell membrane</location>
        <topology evidence="1">Multi-pass membrane protein</topology>
    </subcellularLocation>
</comment>
<evidence type="ECO:0000313" key="10">
    <source>
        <dbReference type="EMBL" id="XBH18473.1"/>
    </source>
</evidence>
<sequence length="902" mass="96909">MSELWRILGRMWAFMFRRPLDADLDAELAAHLEMAIEDNMARGLPPAEARRLALVKIGGVEQARYLHREARGFMDIDILSQDLRFTFRTLWRDPSFTAVAILILALAIGANIAVFSVVNTLLLRPLPFPSAQQLVWIAPPPTKCGLSCATYSTDAYDQFRTMSSSYQDVTGYFAFSSADNLSLNLGGAPIPATSIDVIQNFFKVLGVQAQIGRTFTPEDARNGAAPVVILTNAWWKRQFNGDPNIVGKAFDMNGQQTTVIGVLPASFDFGAVFAPGTKVDALTPLNLYGPPRDWGNIITFIGRMRPGVSLGQARDEAARIAPHMCWNNKHPETCGDYKGAVVPVPLKDYISGKLRRSLIVLWAAVGAILLIACVNLSNLLLARASARSKEFAMRGALGASRARIVRQLLTESLVLAGFGAVFGLMLAWTLVSWFAHQGAIALPLLSTLHIDSAALGWTVLIAIFAAVVFGLVPGLRVSSGNLQESLKDAGPGASASRKHELVRSILVVCEVALACMLLVGAGLLLRSFMRVLDVDLGFEPDRAAAIMVDYQGNPADGNGSTPTSQNAITNRRAVFQQQVLSRIESLPGVEAAGFTDYLPLGQNRAWGTPLPKGAKRPDHLDTGPLVYVISPGYMHAMGTRVRGRDFTWSDGPTGQQVVMINESYARFLNSFGMWSDGNAIGKPLANGGGSDLIVVGVVSDVHEESVDGDAGWQIYYPNTQAGPNGLELVVRSSIAPSNLATSVLSTLREINPKQPMAEFKPIRLLVNHAVSGRQFFMLLVVSFATLGLLLAALGIYGVISYSVTRQTQEIGIRMALGASAGIVQRQILAGTLRLTIIGVVLGAAASILGSRLMASLLFATSPWDAVTYVSMATALLAIAAISGYIPAFRASRINPIVALRAN</sequence>
<evidence type="ECO:0000259" key="9">
    <source>
        <dbReference type="Pfam" id="PF12704"/>
    </source>
</evidence>
<feature type="domain" description="MacB-like periplasmic core" evidence="9">
    <location>
        <begin position="563"/>
        <end position="722"/>
    </location>
</feature>
<feature type="transmembrane region" description="Helical" evidence="7">
    <location>
        <begin position="834"/>
        <end position="859"/>
    </location>
</feature>
<dbReference type="NCBIfam" id="TIGR03434">
    <property type="entry name" value="ADOP"/>
    <property type="match status" value="1"/>
</dbReference>
<evidence type="ECO:0000259" key="8">
    <source>
        <dbReference type="Pfam" id="PF02687"/>
    </source>
</evidence>
<proteinExistence type="inferred from homology"/>
<feature type="domain" description="ABC3 transporter permease C-terminal" evidence="8">
    <location>
        <begin position="364"/>
        <end position="481"/>
    </location>
</feature>
<gene>
    <name evidence="10" type="ORF">P8935_03850</name>
</gene>
<evidence type="ECO:0000256" key="2">
    <source>
        <dbReference type="ARBA" id="ARBA00022475"/>
    </source>
</evidence>
<evidence type="ECO:0000256" key="7">
    <source>
        <dbReference type="SAM" id="Phobius"/>
    </source>
</evidence>
<feature type="transmembrane region" description="Helical" evidence="7">
    <location>
        <begin position="775"/>
        <end position="799"/>
    </location>
</feature>
<evidence type="ECO:0000256" key="6">
    <source>
        <dbReference type="ARBA" id="ARBA00038076"/>
    </source>
</evidence>
<keyword evidence="2" id="KW-1003">Cell membrane</keyword>
<reference evidence="10" key="1">
    <citation type="submission" date="2023-03" db="EMBL/GenBank/DDBJ databases">
        <title>Edaphobacter sp.</title>
        <authorList>
            <person name="Huber K.J."/>
            <person name="Papendorf J."/>
            <person name="Pilke C."/>
            <person name="Bunk B."/>
            <person name="Sproeer C."/>
            <person name="Pester M."/>
        </authorList>
    </citation>
    <scope>NUCLEOTIDE SEQUENCE</scope>
    <source>
        <strain evidence="10">DSM 110680</strain>
    </source>
</reference>
<dbReference type="GO" id="GO:0022857">
    <property type="term" value="F:transmembrane transporter activity"/>
    <property type="evidence" value="ECO:0007669"/>
    <property type="project" value="TreeGrafter"/>
</dbReference>
<feature type="transmembrane region" description="Helical" evidence="7">
    <location>
        <begin position="96"/>
        <end position="118"/>
    </location>
</feature>
<feature type="transmembrane region" description="Helical" evidence="7">
    <location>
        <begin position="359"/>
        <end position="381"/>
    </location>
</feature>
<dbReference type="EMBL" id="CP121196">
    <property type="protein sequence ID" value="XBH18473.1"/>
    <property type="molecule type" value="Genomic_DNA"/>
</dbReference>
<comment type="similarity">
    <text evidence="6">Belongs to the ABC-4 integral membrane protein family.</text>
</comment>
<dbReference type="InterPro" id="IPR047928">
    <property type="entry name" value="Perm_prefix_1"/>
</dbReference>
<feature type="domain" description="MacB-like periplasmic core" evidence="9">
    <location>
        <begin position="97"/>
        <end position="319"/>
    </location>
</feature>
<feature type="transmembrane region" description="Helical" evidence="7">
    <location>
        <begin position="505"/>
        <end position="525"/>
    </location>
</feature>
<evidence type="ECO:0000256" key="4">
    <source>
        <dbReference type="ARBA" id="ARBA00022989"/>
    </source>
</evidence>
<dbReference type="RefSeq" id="WP_348263698.1">
    <property type="nucleotide sequence ID" value="NZ_CP121196.1"/>
</dbReference>
<dbReference type="Pfam" id="PF12704">
    <property type="entry name" value="MacB_PCD"/>
    <property type="match status" value="2"/>
</dbReference>
<keyword evidence="4 7" id="KW-1133">Transmembrane helix</keyword>
<protein>
    <submittedName>
        <fullName evidence="10">ABC transporter permease</fullName>
    </submittedName>
</protein>
<keyword evidence="3 7" id="KW-0812">Transmembrane</keyword>
<dbReference type="InterPro" id="IPR025857">
    <property type="entry name" value="MacB_PCD"/>
</dbReference>
<feature type="domain" description="ABC3 transporter permease C-terminal" evidence="8">
    <location>
        <begin position="782"/>
        <end position="895"/>
    </location>
</feature>
<evidence type="ECO:0000256" key="5">
    <source>
        <dbReference type="ARBA" id="ARBA00023136"/>
    </source>
</evidence>
<dbReference type="InterPro" id="IPR017800">
    <property type="entry name" value="ADOP"/>
</dbReference>
<organism evidence="10">
    <name type="scientific">Telmatobacter sp. DSM 110680</name>
    <dbReference type="NCBI Taxonomy" id="3036704"/>
    <lineage>
        <taxon>Bacteria</taxon>
        <taxon>Pseudomonadati</taxon>
        <taxon>Acidobacteriota</taxon>
        <taxon>Terriglobia</taxon>
        <taxon>Terriglobales</taxon>
        <taxon>Acidobacteriaceae</taxon>
        <taxon>Telmatobacter</taxon>
    </lineage>
</organism>
<dbReference type="PANTHER" id="PTHR30572:SF4">
    <property type="entry name" value="ABC TRANSPORTER PERMEASE YTRF"/>
    <property type="match status" value="1"/>
</dbReference>
<feature type="transmembrane region" description="Helical" evidence="7">
    <location>
        <begin position="413"/>
        <end position="435"/>
    </location>
</feature>
<dbReference type="GO" id="GO:0005886">
    <property type="term" value="C:plasma membrane"/>
    <property type="evidence" value="ECO:0007669"/>
    <property type="project" value="UniProtKB-SubCell"/>
</dbReference>
<evidence type="ECO:0000256" key="1">
    <source>
        <dbReference type="ARBA" id="ARBA00004651"/>
    </source>
</evidence>
<dbReference type="InterPro" id="IPR050250">
    <property type="entry name" value="Macrolide_Exporter_MacB"/>
</dbReference>
<dbReference type="Pfam" id="PF02687">
    <property type="entry name" value="FtsX"/>
    <property type="match status" value="2"/>
</dbReference>
<keyword evidence="5 7" id="KW-0472">Membrane</keyword>
<dbReference type="PANTHER" id="PTHR30572">
    <property type="entry name" value="MEMBRANE COMPONENT OF TRANSPORTER-RELATED"/>
    <property type="match status" value="1"/>
</dbReference>
<dbReference type="NCBIfam" id="NF038403">
    <property type="entry name" value="perm_prefix_1"/>
    <property type="match status" value="1"/>
</dbReference>
<dbReference type="AlphaFoldDB" id="A0AAU7DL38"/>